<dbReference type="EMBL" id="BLXT01007277">
    <property type="protein sequence ID" value="GFO37597.1"/>
    <property type="molecule type" value="Genomic_DNA"/>
</dbReference>
<reference evidence="1 2" key="1">
    <citation type="journal article" date="2021" name="Elife">
        <title>Chloroplast acquisition without the gene transfer in kleptoplastic sea slugs, Plakobranchus ocellatus.</title>
        <authorList>
            <person name="Maeda T."/>
            <person name="Takahashi S."/>
            <person name="Yoshida T."/>
            <person name="Shimamura S."/>
            <person name="Takaki Y."/>
            <person name="Nagai Y."/>
            <person name="Toyoda A."/>
            <person name="Suzuki Y."/>
            <person name="Arimoto A."/>
            <person name="Ishii H."/>
            <person name="Satoh N."/>
            <person name="Nishiyama T."/>
            <person name="Hasebe M."/>
            <person name="Maruyama T."/>
            <person name="Minagawa J."/>
            <person name="Obokata J."/>
            <person name="Shigenobu S."/>
        </authorList>
    </citation>
    <scope>NUCLEOTIDE SEQUENCE [LARGE SCALE GENOMIC DNA]</scope>
</reference>
<sequence>MPQGSIPSNLTVYCRTKSGSTLTEMQDHPKLIQATQSIDVHVADSYQQSACGLKNWCPEQKGLRQGCIVSRASMCEHCKRCYGRSQRQRFCKGPKIQGKEIRYPRSACDTALLSQTQ</sequence>
<comment type="caution">
    <text evidence="1">The sequence shown here is derived from an EMBL/GenBank/DDBJ whole genome shotgun (WGS) entry which is preliminary data.</text>
</comment>
<accession>A0AAV4D071</accession>
<name>A0AAV4D071_9GAST</name>
<gene>
    <name evidence="1" type="ORF">PoB_006410200</name>
</gene>
<evidence type="ECO:0000313" key="2">
    <source>
        <dbReference type="Proteomes" id="UP000735302"/>
    </source>
</evidence>
<organism evidence="1 2">
    <name type="scientific">Plakobranchus ocellatus</name>
    <dbReference type="NCBI Taxonomy" id="259542"/>
    <lineage>
        <taxon>Eukaryota</taxon>
        <taxon>Metazoa</taxon>
        <taxon>Spiralia</taxon>
        <taxon>Lophotrochozoa</taxon>
        <taxon>Mollusca</taxon>
        <taxon>Gastropoda</taxon>
        <taxon>Heterobranchia</taxon>
        <taxon>Euthyneura</taxon>
        <taxon>Panpulmonata</taxon>
        <taxon>Sacoglossa</taxon>
        <taxon>Placobranchoidea</taxon>
        <taxon>Plakobranchidae</taxon>
        <taxon>Plakobranchus</taxon>
    </lineage>
</organism>
<proteinExistence type="predicted"/>
<protein>
    <submittedName>
        <fullName evidence="1">Uncharacterized protein</fullName>
    </submittedName>
</protein>
<dbReference type="AlphaFoldDB" id="A0AAV4D071"/>
<keyword evidence="2" id="KW-1185">Reference proteome</keyword>
<evidence type="ECO:0000313" key="1">
    <source>
        <dbReference type="EMBL" id="GFO37597.1"/>
    </source>
</evidence>
<dbReference type="Proteomes" id="UP000735302">
    <property type="component" value="Unassembled WGS sequence"/>
</dbReference>